<dbReference type="Proteomes" id="UP000296049">
    <property type="component" value="Unassembled WGS sequence"/>
</dbReference>
<accession>R0L7G2</accession>
<keyword evidence="3" id="KW-1185">Reference proteome</keyword>
<evidence type="ECO:0000313" key="3">
    <source>
        <dbReference type="Proteomes" id="UP000296049"/>
    </source>
</evidence>
<name>R0L7G2_ANAPL</name>
<evidence type="ECO:0000256" key="1">
    <source>
        <dbReference type="SAM" id="MobiDB-lite"/>
    </source>
</evidence>
<dbReference type="AlphaFoldDB" id="R0L7G2"/>
<organism evidence="2 3">
    <name type="scientific">Anas platyrhynchos</name>
    <name type="common">Mallard</name>
    <name type="synonym">Anas boschas</name>
    <dbReference type="NCBI Taxonomy" id="8839"/>
    <lineage>
        <taxon>Eukaryota</taxon>
        <taxon>Metazoa</taxon>
        <taxon>Chordata</taxon>
        <taxon>Craniata</taxon>
        <taxon>Vertebrata</taxon>
        <taxon>Euteleostomi</taxon>
        <taxon>Archelosauria</taxon>
        <taxon>Archosauria</taxon>
        <taxon>Dinosauria</taxon>
        <taxon>Saurischia</taxon>
        <taxon>Theropoda</taxon>
        <taxon>Coelurosauria</taxon>
        <taxon>Aves</taxon>
        <taxon>Neognathae</taxon>
        <taxon>Galloanserae</taxon>
        <taxon>Anseriformes</taxon>
        <taxon>Anatidae</taxon>
        <taxon>Anatinae</taxon>
        <taxon>Anas</taxon>
    </lineage>
</organism>
<feature type="region of interest" description="Disordered" evidence="1">
    <location>
        <begin position="31"/>
        <end position="71"/>
    </location>
</feature>
<protein>
    <submittedName>
        <fullName evidence="2">Uncharacterized protein</fullName>
    </submittedName>
</protein>
<dbReference type="EMBL" id="KB743713">
    <property type="protein sequence ID" value="EOA97354.1"/>
    <property type="molecule type" value="Genomic_DNA"/>
</dbReference>
<sequence>MHVEMNDIPIVKFVCRAVWASAPFLPTFEEPPAPLPLTQQEAQQQEKVKQTIKEVQTGLGEQHDQKEKRDERIQLERRDAMMKATTLCGKAAGDVISTVKQQHSPSAFKP</sequence>
<proteinExistence type="predicted"/>
<feature type="compositionally biased region" description="Basic and acidic residues" evidence="1">
    <location>
        <begin position="61"/>
        <end position="71"/>
    </location>
</feature>
<evidence type="ECO:0000313" key="2">
    <source>
        <dbReference type="EMBL" id="EOA97354.1"/>
    </source>
</evidence>
<gene>
    <name evidence="2" type="ORF">Anapl_03827</name>
</gene>
<reference evidence="3" key="1">
    <citation type="journal article" date="2013" name="Nat. Genet.">
        <title>The duck genome and transcriptome provide insight into an avian influenza virus reservoir species.</title>
        <authorList>
            <person name="Huang Y."/>
            <person name="Li Y."/>
            <person name="Burt D.W."/>
            <person name="Chen H."/>
            <person name="Zhang Y."/>
            <person name="Qian W."/>
            <person name="Kim H."/>
            <person name="Gan S."/>
            <person name="Zhao Y."/>
            <person name="Li J."/>
            <person name="Yi K."/>
            <person name="Feng H."/>
            <person name="Zhu P."/>
            <person name="Li B."/>
            <person name="Liu Q."/>
            <person name="Fairley S."/>
            <person name="Magor K.E."/>
            <person name="Du Z."/>
            <person name="Hu X."/>
            <person name="Goodman L."/>
            <person name="Tafer H."/>
            <person name="Vignal A."/>
            <person name="Lee T."/>
            <person name="Kim K.W."/>
            <person name="Sheng Z."/>
            <person name="An Y."/>
            <person name="Searle S."/>
            <person name="Herrero J."/>
            <person name="Groenen M.A."/>
            <person name="Crooijmans R.P."/>
            <person name="Faraut T."/>
            <person name="Cai Q."/>
            <person name="Webster R.G."/>
            <person name="Aldridge J.R."/>
            <person name="Warren W.C."/>
            <person name="Bartschat S."/>
            <person name="Kehr S."/>
            <person name="Marz M."/>
            <person name="Stadler P.F."/>
            <person name="Smith J."/>
            <person name="Kraus R.H."/>
            <person name="Zhao Y."/>
            <person name="Ren L."/>
            <person name="Fei J."/>
            <person name="Morisson M."/>
            <person name="Kaiser P."/>
            <person name="Griffin D.K."/>
            <person name="Rao M."/>
            <person name="Pitel F."/>
            <person name="Wang J."/>
            <person name="Li N."/>
        </authorList>
    </citation>
    <scope>NUCLEOTIDE SEQUENCE [LARGE SCALE GENOMIC DNA]</scope>
</reference>